<evidence type="ECO:0000313" key="5">
    <source>
        <dbReference type="Proteomes" id="UP000603715"/>
    </source>
</evidence>
<dbReference type="SUPFAM" id="SSF52540">
    <property type="entry name" value="P-loop containing nucleoside triphosphate hydrolases"/>
    <property type="match status" value="1"/>
</dbReference>
<evidence type="ECO:0000259" key="2">
    <source>
        <dbReference type="Pfam" id="PF13476"/>
    </source>
</evidence>
<reference evidence="5" key="2">
    <citation type="submission" date="2023-07" db="EMBL/GenBank/DDBJ databases">
        <title>Description of novel Chryseobacterium sp. strain C-2.</title>
        <authorList>
            <person name="Saticioglu I.B."/>
        </authorList>
    </citation>
    <scope>NUCLEOTIDE SEQUENCE [LARGE SCALE GENOMIC DNA]</scope>
    <source>
        <strain evidence="5">C-2</strain>
    </source>
</reference>
<comment type="caution">
    <text evidence="4">The sequence shown here is derived from an EMBL/GenBank/DDBJ whole genome shotgun (WGS) entry which is preliminary data.</text>
</comment>
<dbReference type="InterPro" id="IPR027417">
    <property type="entry name" value="P-loop_NTPase"/>
</dbReference>
<dbReference type="RefSeq" id="WP_191181258.1">
    <property type="nucleotide sequence ID" value="NZ_JACXXP010000044.1"/>
</dbReference>
<dbReference type="Proteomes" id="UP000603715">
    <property type="component" value="Unassembled WGS sequence"/>
</dbReference>
<reference evidence="3" key="3">
    <citation type="submission" date="2024-05" db="EMBL/GenBank/DDBJ databases">
        <title>Description of novel Chryseobacterium sp. strain C-2.</title>
        <authorList>
            <person name="Saticioglu I.B."/>
        </authorList>
    </citation>
    <scope>NUCLEOTIDE SEQUENCE</scope>
    <source>
        <strain evidence="3">C-2</strain>
    </source>
</reference>
<feature type="domain" description="Rad50/SbcC-type AAA" evidence="2">
    <location>
        <begin position="22"/>
        <end position="288"/>
    </location>
</feature>
<dbReference type="EMBL" id="JACXXP010000044">
    <property type="protein sequence ID" value="MBD3906886.1"/>
    <property type="molecule type" value="Genomic_DNA"/>
</dbReference>
<dbReference type="EMBL" id="JAJJML010000001">
    <property type="protein sequence ID" value="MCC9033040.1"/>
    <property type="molecule type" value="Genomic_DNA"/>
</dbReference>
<proteinExistence type="predicted"/>
<keyword evidence="5" id="KW-1185">Reference proteome</keyword>
<evidence type="ECO:0000313" key="4">
    <source>
        <dbReference type="EMBL" id="MCC9033040.1"/>
    </source>
</evidence>
<reference evidence="4" key="1">
    <citation type="submission" date="2021-11" db="EMBL/GenBank/DDBJ databases">
        <title>Description of novel Chryseobacterium species.</title>
        <authorList>
            <person name="Saticioglu I.B."/>
            <person name="Ay H."/>
            <person name="Altun S."/>
            <person name="Duman M."/>
        </authorList>
    </citation>
    <scope>NUCLEOTIDE SEQUENCE</scope>
    <source>
        <strain evidence="4">C-39</strain>
    </source>
</reference>
<evidence type="ECO:0000313" key="3">
    <source>
        <dbReference type="EMBL" id="MBD3906886.1"/>
    </source>
</evidence>
<sequence>MALNLVTPKLIVKHLILVGSRKDYDVNFERGLNIIYGDSDTGKSSILNLINYCLGSSNVDLYDEIEVTGNYCLLEVELRGETFTVKRNIFKPKNEIEVYKCLYNNIENHFPKYYSPNYSQTSEDGYFSDFLLSAMNIPVIRLKQSPTRDISKMTRLSFRDIFKFNFLDQDKIGSKKLFGENYPVLVKLKETFKLMFNALDSQILELEEVISEKNTIKNELEKRNTSISSFLRETEVESLTALSEQLEDIDSEYFSIQEDLKNIDKEIIKDSEHLNYLRRDIQEKEKEILLLQQELQVNDQAIKQNIALRNEYSNDIRKINSTIEVIEKFPHIEDRNTACPVCEQLMHISKLKEHFTNSNSESIKGELNSLRRRQREIEKIYDFLKDSVAQKERFIKEKIAELEEFRYLLDKQSIDIVSPFITKRDVLSRKVGSLESERKNLKHFYKIRMQQSQNQDDIENLANKIIELNTTLKDLKENAPNLDSILKDLGKKVKDFLNFIGVKNVYDVSISPKTNLPIIRNRDYENITSGGVRTLASVGYFLSLVIYASENSVNYPSFLMIDTIAKYIGKTSTKEKDILQTDLQADQEEGMSDSKKYENIYKYLLSLNKSSNSFQLIVVDNDIPESMSKELKPYIRKHFTDNKFGIDSEIGFINDAFQAGGKIGSLFMGIDDEIDIDLFYDDEEEE</sequence>
<dbReference type="InterPro" id="IPR038729">
    <property type="entry name" value="Rad50/SbcC_AAA"/>
</dbReference>
<name>A0A9Q3YTW3_9FLAO</name>
<feature type="coiled-coil region" evidence="1">
    <location>
        <begin position="274"/>
        <end position="301"/>
    </location>
</feature>
<keyword evidence="1" id="KW-0175">Coiled coil</keyword>
<dbReference type="Proteomes" id="UP001107960">
    <property type="component" value="Unassembled WGS sequence"/>
</dbReference>
<accession>A0A9Q3YTW3</accession>
<protein>
    <submittedName>
        <fullName evidence="4">AAA family ATPase</fullName>
    </submittedName>
</protein>
<dbReference type="AlphaFoldDB" id="A0A9Q3YTW3"/>
<gene>
    <name evidence="3" type="ORF">IEW27_20070</name>
    <name evidence="4" type="ORF">LNP80_02055</name>
</gene>
<evidence type="ECO:0000256" key="1">
    <source>
        <dbReference type="SAM" id="Coils"/>
    </source>
</evidence>
<dbReference type="Gene3D" id="3.40.50.300">
    <property type="entry name" value="P-loop containing nucleotide triphosphate hydrolases"/>
    <property type="match status" value="1"/>
</dbReference>
<organism evidence="4 6">
    <name type="scientific">Chryseobacterium muglaense</name>
    <dbReference type="NCBI Taxonomy" id="2893752"/>
    <lineage>
        <taxon>Bacteria</taxon>
        <taxon>Pseudomonadati</taxon>
        <taxon>Bacteroidota</taxon>
        <taxon>Flavobacteriia</taxon>
        <taxon>Flavobacteriales</taxon>
        <taxon>Weeksellaceae</taxon>
        <taxon>Chryseobacterium group</taxon>
        <taxon>Chryseobacterium</taxon>
    </lineage>
</organism>
<dbReference type="Pfam" id="PF13476">
    <property type="entry name" value="AAA_23"/>
    <property type="match status" value="1"/>
</dbReference>
<evidence type="ECO:0000313" key="6">
    <source>
        <dbReference type="Proteomes" id="UP001107960"/>
    </source>
</evidence>